<evidence type="ECO:0000313" key="4">
    <source>
        <dbReference type="Proteomes" id="UP000245708"/>
    </source>
</evidence>
<feature type="region of interest" description="Disordered" evidence="1">
    <location>
        <begin position="609"/>
        <end position="673"/>
    </location>
</feature>
<keyword evidence="2" id="KW-1133">Transmembrane helix</keyword>
<dbReference type="SUPFAM" id="SSF53067">
    <property type="entry name" value="Actin-like ATPase domain"/>
    <property type="match status" value="1"/>
</dbReference>
<evidence type="ECO:0000256" key="1">
    <source>
        <dbReference type="SAM" id="MobiDB-lite"/>
    </source>
</evidence>
<dbReference type="InterPro" id="IPR043129">
    <property type="entry name" value="ATPase_NBD"/>
</dbReference>
<proteinExistence type="predicted"/>
<dbReference type="EMBL" id="QGGW01000004">
    <property type="protein sequence ID" value="PWK60476.1"/>
    <property type="molecule type" value="Genomic_DNA"/>
</dbReference>
<keyword evidence="2" id="KW-0812">Transmembrane</keyword>
<evidence type="ECO:0000256" key="2">
    <source>
        <dbReference type="SAM" id="Phobius"/>
    </source>
</evidence>
<feature type="region of interest" description="Disordered" evidence="1">
    <location>
        <begin position="254"/>
        <end position="548"/>
    </location>
</feature>
<dbReference type="RefSeq" id="WP_109667746.1">
    <property type="nucleotide sequence ID" value="NZ_QGGW01000004.1"/>
</dbReference>
<feature type="region of interest" description="Disordered" evidence="1">
    <location>
        <begin position="176"/>
        <end position="200"/>
    </location>
</feature>
<gene>
    <name evidence="3" type="ORF">C7455_104112</name>
</gene>
<sequence>MTVEFALFVSPEGIALAHRQPKGHWALVAEARLDTDDLEAAMAGLKSTAADRGGAEAPVLLVLPDDQVLYTSFLAPADDADLVADRIVEGLDGMTPYAVADLVYDWRKVEEDRIKVAVVARETLGEATEFVAAHGFKPVGFAAMPPAERFPGMPLFGPESSALGLDRGGLAFGGDDWIAPAPETSEMPATPAKTEAEDVTELQPPAEHLHAEPADAPTSDMAPEPPPPVPVDLFEAAGNPAEAVVATAEVVQQPDDAASDPKTVEADGPAGFDAPVAISDPTLEQPVAPLSDADRPWPEQETSLEEPPETIWPWDFDPEPSGDLTPQTPEAAPAPNPVDDLPDDIPPMPTATRGRVAGPSTRPLTASKPEEVAGRGIDPTAGLSATELRGDGTETDSPDDATPTLGFAARRGKAPKATSGDIVSTRQSRLGFGTPSDATGGPVLHPDAAPVRPAPATTPARPGTLLAAQLARVRDASKTKPQPAVAPPPRGGTALDPLTEGPTRAEPESTASAVPAKDAQTAGRGGYGFARRRKSEAAPAPSTGSVASGQNAFASGLLARKPAEASGPSFRMGLILTLVLLVLLALIAIWSAMFLPDSPIARLFSSGSNSEASQRADSPAPPLAISAPPTIGALDPESAVSEAVSDAPIIDSETAVLPVPETDGPETDETSPEQIAQAPLPDIDAELDLPPLPPLPEELLPSLEETERIYAEDGIWPRPPDLPVLGALSSANDIYVASIDPEVPITDAIALSDPQLDPSEVLRRVPPPPPFGATPDRTALGLIAPTPEGVLTPEGAFVVLGRPPVAAIPRPREIAPAVEAVPQEDVEDAVLGTFQPSPRPADLDETRERQVLGGFSATELAGLRPDPRPVSAQEAAAQASLFPQAATDAAPATEPEPEIETETAAPAAVIEATPLAVAASRLPAARPANIDALVAAAAETPGPAVATEAIARAPSIPSSADVTRAATERNAIRLRDVNLIGVTGTPNDRRALVRLPSGRFVRVGVGDRLDGGRVAAIGETSLQYVRNGRNVTLEIPG</sequence>
<evidence type="ECO:0008006" key="5">
    <source>
        <dbReference type="Google" id="ProtNLM"/>
    </source>
</evidence>
<organism evidence="3 4">
    <name type="scientific">Roseicyclus mahoneyensis</name>
    <dbReference type="NCBI Taxonomy" id="164332"/>
    <lineage>
        <taxon>Bacteria</taxon>
        <taxon>Pseudomonadati</taxon>
        <taxon>Pseudomonadota</taxon>
        <taxon>Alphaproteobacteria</taxon>
        <taxon>Rhodobacterales</taxon>
        <taxon>Roseobacteraceae</taxon>
        <taxon>Roseicyclus</taxon>
    </lineage>
</organism>
<feature type="compositionally biased region" description="Low complexity" evidence="1">
    <location>
        <begin position="446"/>
        <end position="468"/>
    </location>
</feature>
<comment type="caution">
    <text evidence="3">The sequence shown here is derived from an EMBL/GenBank/DDBJ whole genome shotgun (WGS) entry which is preliminary data.</text>
</comment>
<reference evidence="3 4" key="1">
    <citation type="submission" date="2018-05" db="EMBL/GenBank/DDBJ databases">
        <title>Genomic Encyclopedia of Type Strains, Phase IV (KMG-IV): sequencing the most valuable type-strain genomes for metagenomic binning, comparative biology and taxonomic classification.</title>
        <authorList>
            <person name="Goeker M."/>
        </authorList>
    </citation>
    <scope>NUCLEOTIDE SEQUENCE [LARGE SCALE GENOMIC DNA]</scope>
    <source>
        <strain evidence="3 4">DSM 16097</strain>
    </source>
</reference>
<keyword evidence="2" id="KW-0472">Membrane</keyword>
<name>A0A316GHD9_9RHOB</name>
<keyword evidence="4" id="KW-1185">Reference proteome</keyword>
<accession>A0A316GHD9</accession>
<protein>
    <recommendedName>
        <fullName evidence="5">Type IV pilus biogenesis protein PilP</fullName>
    </recommendedName>
</protein>
<dbReference type="Proteomes" id="UP000245708">
    <property type="component" value="Unassembled WGS sequence"/>
</dbReference>
<evidence type="ECO:0000313" key="3">
    <source>
        <dbReference type="EMBL" id="PWK60476.1"/>
    </source>
</evidence>
<feature type="transmembrane region" description="Helical" evidence="2">
    <location>
        <begin position="572"/>
        <end position="595"/>
    </location>
</feature>
<dbReference type="OrthoDB" id="7870459at2"/>
<dbReference type="AlphaFoldDB" id="A0A316GHD9"/>